<organism evidence="5 6">
    <name type="scientific">Parapedobacter composti</name>
    <dbReference type="NCBI Taxonomy" id="623281"/>
    <lineage>
        <taxon>Bacteria</taxon>
        <taxon>Pseudomonadati</taxon>
        <taxon>Bacteroidota</taxon>
        <taxon>Sphingobacteriia</taxon>
        <taxon>Sphingobacteriales</taxon>
        <taxon>Sphingobacteriaceae</taxon>
        <taxon>Parapedobacter</taxon>
    </lineage>
</organism>
<reference evidence="5 6" key="1">
    <citation type="submission" date="2016-10" db="EMBL/GenBank/DDBJ databases">
        <authorList>
            <person name="de Groot N.N."/>
        </authorList>
    </citation>
    <scope>NUCLEOTIDE SEQUENCE [LARGE SCALE GENOMIC DNA]</scope>
    <source>
        <strain evidence="5 6">DSM 22900</strain>
    </source>
</reference>
<name>A0A1I1EHB4_9SPHI</name>
<dbReference type="Pfam" id="PF20240">
    <property type="entry name" value="DUF6597"/>
    <property type="match status" value="1"/>
</dbReference>
<dbReference type="PANTHER" id="PTHR43280:SF2">
    <property type="entry name" value="HTH-TYPE TRANSCRIPTIONAL REGULATOR EXSA"/>
    <property type="match status" value="1"/>
</dbReference>
<evidence type="ECO:0000259" key="4">
    <source>
        <dbReference type="PROSITE" id="PS01124"/>
    </source>
</evidence>
<protein>
    <submittedName>
        <fullName evidence="5">AraC-type DNA-binding protein</fullName>
    </submittedName>
</protein>
<evidence type="ECO:0000256" key="3">
    <source>
        <dbReference type="ARBA" id="ARBA00023163"/>
    </source>
</evidence>
<dbReference type="OrthoDB" id="323290at2"/>
<dbReference type="STRING" id="623281.SAMN05421747_101580"/>
<dbReference type="Pfam" id="PF12833">
    <property type="entry name" value="HTH_18"/>
    <property type="match status" value="1"/>
</dbReference>
<keyword evidence="6" id="KW-1185">Reference proteome</keyword>
<dbReference type="PANTHER" id="PTHR43280">
    <property type="entry name" value="ARAC-FAMILY TRANSCRIPTIONAL REGULATOR"/>
    <property type="match status" value="1"/>
</dbReference>
<keyword evidence="3" id="KW-0804">Transcription</keyword>
<evidence type="ECO:0000256" key="2">
    <source>
        <dbReference type="ARBA" id="ARBA00023125"/>
    </source>
</evidence>
<dbReference type="GO" id="GO:0003700">
    <property type="term" value="F:DNA-binding transcription factor activity"/>
    <property type="evidence" value="ECO:0007669"/>
    <property type="project" value="InterPro"/>
</dbReference>
<dbReference type="GO" id="GO:0043565">
    <property type="term" value="F:sequence-specific DNA binding"/>
    <property type="evidence" value="ECO:0007669"/>
    <property type="project" value="InterPro"/>
</dbReference>
<dbReference type="Proteomes" id="UP000199577">
    <property type="component" value="Unassembled WGS sequence"/>
</dbReference>
<accession>A0A1I1EHB4</accession>
<feature type="domain" description="HTH araC/xylS-type" evidence="4">
    <location>
        <begin position="148"/>
        <end position="247"/>
    </location>
</feature>
<keyword evidence="1" id="KW-0805">Transcription regulation</keyword>
<dbReference type="PROSITE" id="PS01124">
    <property type="entry name" value="HTH_ARAC_FAMILY_2"/>
    <property type="match status" value="1"/>
</dbReference>
<dbReference type="EMBL" id="FOLL01000001">
    <property type="protein sequence ID" value="SFB86407.1"/>
    <property type="molecule type" value="Genomic_DNA"/>
</dbReference>
<dbReference type="InterPro" id="IPR046532">
    <property type="entry name" value="DUF6597"/>
</dbReference>
<dbReference type="Gene3D" id="1.10.10.60">
    <property type="entry name" value="Homeodomain-like"/>
    <property type="match status" value="1"/>
</dbReference>
<evidence type="ECO:0000313" key="6">
    <source>
        <dbReference type="Proteomes" id="UP000199577"/>
    </source>
</evidence>
<proteinExistence type="predicted"/>
<evidence type="ECO:0000313" key="5">
    <source>
        <dbReference type="EMBL" id="SFB86407.1"/>
    </source>
</evidence>
<dbReference type="InterPro" id="IPR009057">
    <property type="entry name" value="Homeodomain-like_sf"/>
</dbReference>
<dbReference type="SMART" id="SM00342">
    <property type="entry name" value="HTH_ARAC"/>
    <property type="match status" value="1"/>
</dbReference>
<dbReference type="AlphaFoldDB" id="A0A1I1EHB4"/>
<gene>
    <name evidence="5" type="ORF">SAMN05421747_101580</name>
</gene>
<dbReference type="InterPro" id="IPR018060">
    <property type="entry name" value="HTH_AraC"/>
</dbReference>
<evidence type="ECO:0000256" key="1">
    <source>
        <dbReference type="ARBA" id="ARBA00023015"/>
    </source>
</evidence>
<sequence length="260" mass="30604">MYYQKIIPIKPLQGYIRYFWILEDFGDKTFKIIPDGLSGLIFQEEVNLFLDNKQQVLPQMFLYGQTTYHSEQKAIGNFRNIGVYLQPTVLKTIFNIDAFELTIQHISIDCLTTDPILEQLVNATSAHDKIEIISRFFLKRIQQVEHHAKKADFATMLLQNGKTLKDIQTEMNLSERSLERLVKQYVGISPKAFSRIVRFQSGLHALRQNDFHNLTDLAYQNDYFDQSHYIREFKAFTGMNPKQFIQQTNEHVENFPEWKI</sequence>
<dbReference type="RefSeq" id="WP_090970813.1">
    <property type="nucleotide sequence ID" value="NZ_FOLL01000001.1"/>
</dbReference>
<dbReference type="SUPFAM" id="SSF46689">
    <property type="entry name" value="Homeodomain-like"/>
    <property type="match status" value="1"/>
</dbReference>
<keyword evidence="2 5" id="KW-0238">DNA-binding</keyword>